<keyword evidence="3" id="KW-1185">Reference proteome</keyword>
<evidence type="ECO:0000256" key="1">
    <source>
        <dbReference type="SAM" id="MobiDB-lite"/>
    </source>
</evidence>
<dbReference type="AlphaFoldDB" id="A0A5B7DN48"/>
<evidence type="ECO:0000313" key="2">
    <source>
        <dbReference type="EMBL" id="MPC22499.1"/>
    </source>
</evidence>
<reference evidence="2 3" key="1">
    <citation type="submission" date="2019-05" db="EMBL/GenBank/DDBJ databases">
        <title>Another draft genome of Portunus trituberculatus and its Hox gene families provides insights of decapod evolution.</title>
        <authorList>
            <person name="Jeong J.-H."/>
            <person name="Song I."/>
            <person name="Kim S."/>
            <person name="Choi T."/>
            <person name="Kim D."/>
            <person name="Ryu S."/>
            <person name="Kim W."/>
        </authorList>
    </citation>
    <scope>NUCLEOTIDE SEQUENCE [LARGE SCALE GENOMIC DNA]</scope>
    <source>
        <tissue evidence="2">Muscle</tissue>
    </source>
</reference>
<evidence type="ECO:0000313" key="3">
    <source>
        <dbReference type="Proteomes" id="UP000324222"/>
    </source>
</evidence>
<comment type="caution">
    <text evidence="2">The sequence shown here is derived from an EMBL/GenBank/DDBJ whole genome shotgun (WGS) entry which is preliminary data.</text>
</comment>
<sequence length="108" mass="10909">MGIERRWNIIPPPPAAAAPAAGTEEAGGGRDGVTGLQEYTRQELITLTHEGRRGNGSVMAGCPIPHLSIKLIMEGGDGRAEIKGAYLVSGGQVGGAGDAEANNTGSTA</sequence>
<gene>
    <name evidence="2" type="ORF">E2C01_015517</name>
</gene>
<dbReference type="Proteomes" id="UP000324222">
    <property type="component" value="Unassembled WGS sequence"/>
</dbReference>
<name>A0A5B7DN48_PORTR</name>
<protein>
    <submittedName>
        <fullName evidence="2">Uncharacterized protein</fullName>
    </submittedName>
</protein>
<dbReference type="EMBL" id="VSRR010001095">
    <property type="protein sequence ID" value="MPC22499.1"/>
    <property type="molecule type" value="Genomic_DNA"/>
</dbReference>
<feature type="region of interest" description="Disordered" evidence="1">
    <location>
        <begin position="1"/>
        <end position="34"/>
    </location>
</feature>
<organism evidence="2 3">
    <name type="scientific">Portunus trituberculatus</name>
    <name type="common">Swimming crab</name>
    <name type="synonym">Neptunus trituberculatus</name>
    <dbReference type="NCBI Taxonomy" id="210409"/>
    <lineage>
        <taxon>Eukaryota</taxon>
        <taxon>Metazoa</taxon>
        <taxon>Ecdysozoa</taxon>
        <taxon>Arthropoda</taxon>
        <taxon>Crustacea</taxon>
        <taxon>Multicrustacea</taxon>
        <taxon>Malacostraca</taxon>
        <taxon>Eumalacostraca</taxon>
        <taxon>Eucarida</taxon>
        <taxon>Decapoda</taxon>
        <taxon>Pleocyemata</taxon>
        <taxon>Brachyura</taxon>
        <taxon>Eubrachyura</taxon>
        <taxon>Portunoidea</taxon>
        <taxon>Portunidae</taxon>
        <taxon>Portuninae</taxon>
        <taxon>Portunus</taxon>
    </lineage>
</organism>
<dbReference type="OrthoDB" id="10657439at2759"/>
<proteinExistence type="predicted"/>
<accession>A0A5B7DN48</accession>